<evidence type="ECO:0000313" key="10">
    <source>
        <dbReference type="Proteomes" id="UP000824176"/>
    </source>
</evidence>
<evidence type="ECO:0000256" key="2">
    <source>
        <dbReference type="ARBA" id="ARBA00022491"/>
    </source>
</evidence>
<gene>
    <name evidence="9" type="ORF">H9804_03195</name>
</gene>
<sequence length="128" mass="14642">MAVSKYSRQRELIYKTVMENKVHPTAEFVYNYLKKDNTQLSLGTVYRNLQQLSDNGDINRLSIPNQPDRFDGVIEPHYHSVCVKCGNITDLHLADVMPDIDRIATEKTGLDITGHEIIFKSICPMCKN</sequence>
<keyword evidence="4" id="KW-0805">Transcription regulation</keyword>
<evidence type="ECO:0000313" key="9">
    <source>
        <dbReference type="EMBL" id="HIZ88927.1"/>
    </source>
</evidence>
<evidence type="ECO:0000256" key="4">
    <source>
        <dbReference type="ARBA" id="ARBA00023015"/>
    </source>
</evidence>
<comment type="cofactor">
    <cofactor evidence="8">
        <name>Mn(2+)</name>
        <dbReference type="ChEBI" id="CHEBI:29035"/>
    </cofactor>
    <cofactor evidence="8">
        <name>Fe(2+)</name>
        <dbReference type="ChEBI" id="CHEBI:29033"/>
    </cofactor>
    <text evidence="8">Binds 1 Mn(2+) or Fe(2+) ion per subunit.</text>
</comment>
<dbReference type="InterPro" id="IPR036388">
    <property type="entry name" value="WH-like_DNA-bd_sf"/>
</dbReference>
<feature type="binding site" evidence="8">
    <location>
        <position position="115"/>
    </location>
    <ligand>
        <name>Fe cation</name>
        <dbReference type="ChEBI" id="CHEBI:24875"/>
    </ligand>
</feature>
<dbReference type="InterPro" id="IPR002481">
    <property type="entry name" value="FUR"/>
</dbReference>
<comment type="cofactor">
    <cofactor evidence="7">
        <name>Zn(2+)</name>
        <dbReference type="ChEBI" id="CHEBI:29105"/>
    </cofactor>
    <text evidence="7">Binds 1 zinc ion per subunit.</text>
</comment>
<reference evidence="9" key="2">
    <citation type="submission" date="2021-04" db="EMBL/GenBank/DDBJ databases">
        <authorList>
            <person name="Gilroy R."/>
        </authorList>
    </citation>
    <scope>NUCLEOTIDE SEQUENCE</scope>
    <source>
        <strain evidence="9">ChiW4-1371</strain>
    </source>
</reference>
<dbReference type="Pfam" id="PF01475">
    <property type="entry name" value="FUR"/>
    <property type="match status" value="1"/>
</dbReference>
<comment type="similarity">
    <text evidence="1">Belongs to the Fur family.</text>
</comment>
<dbReference type="Gene3D" id="1.10.10.10">
    <property type="entry name" value="Winged helix-like DNA-binding domain superfamily/Winged helix DNA-binding domain"/>
    <property type="match status" value="1"/>
</dbReference>
<keyword evidence="7" id="KW-0479">Metal-binding</keyword>
<dbReference type="GO" id="GO:0008270">
    <property type="term" value="F:zinc ion binding"/>
    <property type="evidence" value="ECO:0007669"/>
    <property type="project" value="TreeGrafter"/>
</dbReference>
<dbReference type="AlphaFoldDB" id="A0A9D2KBM4"/>
<dbReference type="CDD" id="cd07153">
    <property type="entry name" value="Fur_like"/>
    <property type="match status" value="1"/>
</dbReference>
<evidence type="ECO:0000256" key="8">
    <source>
        <dbReference type="PIRSR" id="PIRSR602481-2"/>
    </source>
</evidence>
<evidence type="ECO:0000256" key="7">
    <source>
        <dbReference type="PIRSR" id="PIRSR602481-1"/>
    </source>
</evidence>
<dbReference type="PANTHER" id="PTHR33202">
    <property type="entry name" value="ZINC UPTAKE REGULATION PROTEIN"/>
    <property type="match status" value="1"/>
</dbReference>
<dbReference type="GO" id="GO:1900376">
    <property type="term" value="P:regulation of secondary metabolite biosynthetic process"/>
    <property type="evidence" value="ECO:0007669"/>
    <property type="project" value="TreeGrafter"/>
</dbReference>
<dbReference type="InterPro" id="IPR043135">
    <property type="entry name" value="Fur_C"/>
</dbReference>
<dbReference type="InterPro" id="IPR036390">
    <property type="entry name" value="WH_DNA-bd_sf"/>
</dbReference>
<keyword evidence="5" id="KW-0238">DNA-binding</keyword>
<feature type="binding site" evidence="7">
    <location>
        <position position="82"/>
    </location>
    <ligand>
        <name>Zn(2+)</name>
        <dbReference type="ChEBI" id="CHEBI:29105"/>
    </ligand>
</feature>
<dbReference type="PANTHER" id="PTHR33202:SF7">
    <property type="entry name" value="FERRIC UPTAKE REGULATION PROTEIN"/>
    <property type="match status" value="1"/>
</dbReference>
<feature type="binding site" evidence="7">
    <location>
        <position position="85"/>
    </location>
    <ligand>
        <name>Zn(2+)</name>
        <dbReference type="ChEBI" id="CHEBI:29105"/>
    </ligand>
</feature>
<comment type="caution">
    <text evidence="9">The sequence shown here is derived from an EMBL/GenBank/DDBJ whole genome shotgun (WGS) entry which is preliminary data.</text>
</comment>
<keyword evidence="3 7" id="KW-0862">Zinc</keyword>
<dbReference type="GO" id="GO:0003700">
    <property type="term" value="F:DNA-binding transcription factor activity"/>
    <property type="evidence" value="ECO:0007669"/>
    <property type="project" value="InterPro"/>
</dbReference>
<dbReference type="Gene3D" id="3.30.1490.190">
    <property type="match status" value="1"/>
</dbReference>
<evidence type="ECO:0000256" key="6">
    <source>
        <dbReference type="ARBA" id="ARBA00023163"/>
    </source>
</evidence>
<organism evidence="9 10">
    <name type="scientific">Candidatus Mucispirillum faecigallinarum</name>
    <dbReference type="NCBI Taxonomy" id="2838699"/>
    <lineage>
        <taxon>Bacteria</taxon>
        <taxon>Pseudomonadati</taxon>
        <taxon>Deferribacterota</taxon>
        <taxon>Deferribacteres</taxon>
        <taxon>Deferribacterales</taxon>
        <taxon>Mucispirillaceae</taxon>
        <taxon>Mucispirillum</taxon>
    </lineage>
</organism>
<keyword evidence="2" id="KW-0678">Repressor</keyword>
<dbReference type="Proteomes" id="UP000824176">
    <property type="component" value="Unassembled WGS sequence"/>
</dbReference>
<feature type="binding site" evidence="7">
    <location>
        <position position="123"/>
    </location>
    <ligand>
        <name>Zn(2+)</name>
        <dbReference type="ChEBI" id="CHEBI:29105"/>
    </ligand>
</feature>
<dbReference type="SUPFAM" id="SSF46785">
    <property type="entry name" value="Winged helix' DNA-binding domain"/>
    <property type="match status" value="1"/>
</dbReference>
<evidence type="ECO:0000256" key="1">
    <source>
        <dbReference type="ARBA" id="ARBA00007957"/>
    </source>
</evidence>
<protein>
    <submittedName>
        <fullName evidence="9">Transcriptional repressor</fullName>
    </submittedName>
</protein>
<evidence type="ECO:0000256" key="5">
    <source>
        <dbReference type="ARBA" id="ARBA00023125"/>
    </source>
</evidence>
<evidence type="ECO:0000256" key="3">
    <source>
        <dbReference type="ARBA" id="ARBA00022833"/>
    </source>
</evidence>
<reference evidence="9" key="1">
    <citation type="journal article" date="2021" name="PeerJ">
        <title>Extensive microbial diversity within the chicken gut microbiome revealed by metagenomics and culture.</title>
        <authorList>
            <person name="Gilroy R."/>
            <person name="Ravi A."/>
            <person name="Getino M."/>
            <person name="Pursley I."/>
            <person name="Horton D.L."/>
            <person name="Alikhan N.F."/>
            <person name="Baker D."/>
            <person name="Gharbi K."/>
            <person name="Hall N."/>
            <person name="Watson M."/>
            <person name="Adriaenssens E.M."/>
            <person name="Foster-Nyarko E."/>
            <person name="Jarju S."/>
            <person name="Secka A."/>
            <person name="Antonio M."/>
            <person name="Oren A."/>
            <person name="Chaudhuri R.R."/>
            <person name="La Ragione R."/>
            <person name="Hildebrand F."/>
            <person name="Pallen M.J."/>
        </authorList>
    </citation>
    <scope>NUCLEOTIDE SEQUENCE</scope>
    <source>
        <strain evidence="9">ChiW4-1371</strain>
    </source>
</reference>
<keyword evidence="8" id="KW-0408">Iron</keyword>
<dbReference type="GO" id="GO:0045892">
    <property type="term" value="P:negative regulation of DNA-templated transcription"/>
    <property type="evidence" value="ECO:0007669"/>
    <property type="project" value="TreeGrafter"/>
</dbReference>
<dbReference type="GO" id="GO:0000976">
    <property type="term" value="F:transcription cis-regulatory region binding"/>
    <property type="evidence" value="ECO:0007669"/>
    <property type="project" value="TreeGrafter"/>
</dbReference>
<name>A0A9D2KBM4_9BACT</name>
<accession>A0A9D2KBM4</accession>
<keyword evidence="6" id="KW-0804">Transcription</keyword>
<feature type="binding site" evidence="7">
    <location>
        <position position="126"/>
    </location>
    <ligand>
        <name>Zn(2+)</name>
        <dbReference type="ChEBI" id="CHEBI:29105"/>
    </ligand>
</feature>
<proteinExistence type="inferred from homology"/>
<dbReference type="EMBL" id="DXAQ01000047">
    <property type="protein sequence ID" value="HIZ88927.1"/>
    <property type="molecule type" value="Genomic_DNA"/>
</dbReference>